<evidence type="ECO:0000259" key="5">
    <source>
        <dbReference type="PROSITE" id="PS50977"/>
    </source>
</evidence>
<name>A0A7W7I476_9ACTN</name>
<keyword evidence="2 4" id="KW-0238">DNA-binding</keyword>
<evidence type="ECO:0000256" key="3">
    <source>
        <dbReference type="ARBA" id="ARBA00023163"/>
    </source>
</evidence>
<reference evidence="6 7" key="1">
    <citation type="submission" date="2020-08" db="EMBL/GenBank/DDBJ databases">
        <title>Sequencing the genomes of 1000 actinobacteria strains.</title>
        <authorList>
            <person name="Klenk H.-P."/>
        </authorList>
    </citation>
    <scope>NUCLEOTIDE SEQUENCE [LARGE SCALE GENOMIC DNA]</scope>
    <source>
        <strain evidence="6 7">DSM 43149</strain>
    </source>
</reference>
<evidence type="ECO:0000313" key="7">
    <source>
        <dbReference type="Proteomes" id="UP000578112"/>
    </source>
</evidence>
<dbReference type="Proteomes" id="UP000578112">
    <property type="component" value="Unassembled WGS sequence"/>
</dbReference>
<dbReference type="PANTHER" id="PTHR47506:SF3">
    <property type="entry name" value="HTH-TYPE TRANSCRIPTIONAL REGULATOR LMRA"/>
    <property type="match status" value="1"/>
</dbReference>
<dbReference type="AlphaFoldDB" id="A0A7W7I476"/>
<dbReference type="GO" id="GO:0003677">
    <property type="term" value="F:DNA binding"/>
    <property type="evidence" value="ECO:0007669"/>
    <property type="project" value="UniProtKB-UniRule"/>
</dbReference>
<protein>
    <submittedName>
        <fullName evidence="6">AcrR family transcriptional regulator</fullName>
    </submittedName>
</protein>
<dbReference type="InterPro" id="IPR001647">
    <property type="entry name" value="HTH_TetR"/>
</dbReference>
<evidence type="ECO:0000313" key="6">
    <source>
        <dbReference type="EMBL" id="MBB4766121.1"/>
    </source>
</evidence>
<dbReference type="InterPro" id="IPR054156">
    <property type="entry name" value="YxaF_TetR_C"/>
</dbReference>
<keyword evidence="7" id="KW-1185">Reference proteome</keyword>
<sequence length="194" mass="20602">MAMKATPMPRGKISSRERMVNSAVKLLATRGAAGTTIDGVLADSAAPRGSVYHHFPGGREELITAAARVAGQRMSAFLQSDDGPLHPREALAHLGEFFRSLLTTSDYRTGCPLVGLTVDGSDQMPAASEIAREVFIGWQEQYRDLLAAHDVPQPRAATLATLTVAAIEGAVILARAQRSTAPLDDVIAELTAQL</sequence>
<dbReference type="PANTHER" id="PTHR47506">
    <property type="entry name" value="TRANSCRIPTIONAL REGULATORY PROTEIN"/>
    <property type="match status" value="1"/>
</dbReference>
<dbReference type="InterPro" id="IPR036271">
    <property type="entry name" value="Tet_transcr_reg_TetR-rel_C_sf"/>
</dbReference>
<dbReference type="SUPFAM" id="SSF46689">
    <property type="entry name" value="Homeodomain-like"/>
    <property type="match status" value="1"/>
</dbReference>
<dbReference type="Pfam" id="PF21993">
    <property type="entry name" value="TetR_C_13_2"/>
    <property type="match status" value="1"/>
</dbReference>
<dbReference type="SUPFAM" id="SSF48498">
    <property type="entry name" value="Tetracyclin repressor-like, C-terminal domain"/>
    <property type="match status" value="1"/>
</dbReference>
<dbReference type="RefSeq" id="WP_203709522.1">
    <property type="nucleotide sequence ID" value="NZ_BOMK01000051.1"/>
</dbReference>
<dbReference type="Pfam" id="PF00440">
    <property type="entry name" value="TetR_N"/>
    <property type="match status" value="1"/>
</dbReference>
<keyword evidence="1" id="KW-0805">Transcription regulation</keyword>
<keyword evidence="3" id="KW-0804">Transcription</keyword>
<gene>
    <name evidence="6" type="ORF">BJ971_006677</name>
</gene>
<dbReference type="Gene3D" id="1.10.357.10">
    <property type="entry name" value="Tetracycline Repressor, domain 2"/>
    <property type="match status" value="1"/>
</dbReference>
<dbReference type="InterPro" id="IPR009057">
    <property type="entry name" value="Homeodomain-like_sf"/>
</dbReference>
<evidence type="ECO:0000256" key="4">
    <source>
        <dbReference type="PROSITE-ProRule" id="PRU00335"/>
    </source>
</evidence>
<organism evidence="6 7">
    <name type="scientific">Actinoplanes digitatis</name>
    <dbReference type="NCBI Taxonomy" id="1868"/>
    <lineage>
        <taxon>Bacteria</taxon>
        <taxon>Bacillati</taxon>
        <taxon>Actinomycetota</taxon>
        <taxon>Actinomycetes</taxon>
        <taxon>Micromonosporales</taxon>
        <taxon>Micromonosporaceae</taxon>
        <taxon>Actinoplanes</taxon>
    </lineage>
</organism>
<evidence type="ECO:0000256" key="2">
    <source>
        <dbReference type="ARBA" id="ARBA00023125"/>
    </source>
</evidence>
<dbReference type="PROSITE" id="PS50977">
    <property type="entry name" value="HTH_TETR_2"/>
    <property type="match status" value="1"/>
</dbReference>
<comment type="caution">
    <text evidence="6">The sequence shown here is derived from an EMBL/GenBank/DDBJ whole genome shotgun (WGS) entry which is preliminary data.</text>
</comment>
<dbReference type="EMBL" id="JACHNH010000001">
    <property type="protein sequence ID" value="MBB4766121.1"/>
    <property type="molecule type" value="Genomic_DNA"/>
</dbReference>
<feature type="domain" description="HTH tetR-type" evidence="5">
    <location>
        <begin position="13"/>
        <end position="73"/>
    </location>
</feature>
<evidence type="ECO:0000256" key="1">
    <source>
        <dbReference type="ARBA" id="ARBA00023015"/>
    </source>
</evidence>
<proteinExistence type="predicted"/>
<feature type="DNA-binding region" description="H-T-H motif" evidence="4">
    <location>
        <begin position="36"/>
        <end position="55"/>
    </location>
</feature>
<accession>A0A7W7I476</accession>